<dbReference type="InterPro" id="IPR050445">
    <property type="entry name" value="Bact_polysacc_biosynth/exp"/>
</dbReference>
<evidence type="ECO:0000313" key="5">
    <source>
        <dbReference type="Proteomes" id="UP000229044"/>
    </source>
</evidence>
<name>A0A2G1VHZ9_9GAMM</name>
<keyword evidence="1" id="KW-0175">Coiled coil</keyword>
<dbReference type="Gene3D" id="1.10.287.1490">
    <property type="match status" value="1"/>
</dbReference>
<organism evidence="4 5">
    <name type="scientific">Marinobacter guineae</name>
    <dbReference type="NCBI Taxonomy" id="432303"/>
    <lineage>
        <taxon>Bacteria</taxon>
        <taxon>Pseudomonadati</taxon>
        <taxon>Pseudomonadota</taxon>
        <taxon>Gammaproteobacteria</taxon>
        <taxon>Pseudomonadales</taxon>
        <taxon>Marinobacteraceae</taxon>
        <taxon>Marinobacter</taxon>
    </lineage>
</organism>
<dbReference type="RefSeq" id="WP_099616451.1">
    <property type="nucleotide sequence ID" value="NZ_KZ319339.1"/>
</dbReference>
<dbReference type="EMBL" id="NTFI01000001">
    <property type="protein sequence ID" value="PHQ26368.1"/>
    <property type="molecule type" value="Genomic_DNA"/>
</dbReference>
<accession>A0A2G1VHZ9</accession>
<sequence length="511" mass="57572">MALPLAQIPSEVIREVRSRKGLAFFIFLIVSFTVLGAGFVWPYKYESRVVIYADDSNIIRPLMEGSAVTSNIEERLSTIQETLWRRSVVERAATDKNIFGDSAENLSGEELEARIASLRENTGVSPRGDKYFSISYSSGSPLEAFRVAQKLGQLFIEENIRKKRAESRNAYEFIDKQVKSYEGQIALVESKLKEFLSENVDGTEDEANARMANLRGQLELAKMDKSELESRAESLQEQIETVSPTLSQGGRTPDAFERRIQSLEARLDDLRLQYLDSYPDIVTIKEQLAELRNQRDAAEARGTRDNDSRLVGGETLVNPLYQDLRGELVTTRADIQTIETRINGLTRLMAAQEQRMERIQANKAEYSELTRDMEVNKEIYDDLLKRREMARLSMHLDIEGQGLNYEISEAAQYPRSPSGPQFPMFAAAGLLLGILAPFGAAVGYVQVDPRVRAREQLEETIGLPVLGELPRVRTPFEKRRERRITIIIVIAAVLVSITYVAVAVSELLGVI</sequence>
<protein>
    <submittedName>
        <fullName evidence="4">Lipopolysaccharide biosynthesis protein</fullName>
    </submittedName>
</protein>
<dbReference type="Proteomes" id="UP000229044">
    <property type="component" value="Unassembled WGS sequence"/>
</dbReference>
<dbReference type="GO" id="GO:0004713">
    <property type="term" value="F:protein tyrosine kinase activity"/>
    <property type="evidence" value="ECO:0007669"/>
    <property type="project" value="TreeGrafter"/>
</dbReference>
<keyword evidence="5" id="KW-1185">Reference proteome</keyword>
<dbReference type="InterPro" id="IPR014345">
    <property type="entry name" value="XrtA_polysacc_chain"/>
</dbReference>
<evidence type="ECO:0000259" key="3">
    <source>
        <dbReference type="Pfam" id="PF13807"/>
    </source>
</evidence>
<dbReference type="AlphaFoldDB" id="A0A2G1VHZ9"/>
<feature type="transmembrane region" description="Helical" evidence="2">
    <location>
        <begin position="21"/>
        <end position="41"/>
    </location>
</feature>
<dbReference type="GO" id="GO:0005886">
    <property type="term" value="C:plasma membrane"/>
    <property type="evidence" value="ECO:0007669"/>
    <property type="project" value="TreeGrafter"/>
</dbReference>
<keyword evidence="2" id="KW-1133">Transmembrane helix</keyword>
<gene>
    <name evidence="4" type="ORF">CLH62_01860</name>
</gene>
<proteinExistence type="predicted"/>
<dbReference type="Pfam" id="PF13807">
    <property type="entry name" value="GNVR"/>
    <property type="match status" value="1"/>
</dbReference>
<dbReference type="NCBIfam" id="TIGR03007">
    <property type="entry name" value="pepcterm_ChnLen"/>
    <property type="match status" value="1"/>
</dbReference>
<dbReference type="PANTHER" id="PTHR32309:SF13">
    <property type="entry name" value="FERRIC ENTEROBACTIN TRANSPORT PROTEIN FEPE"/>
    <property type="match status" value="1"/>
</dbReference>
<reference evidence="4 5" key="1">
    <citation type="submission" date="2017-09" db="EMBL/GenBank/DDBJ databases">
        <title>The draft genome sequences of Marinobacter guineae M3B.</title>
        <authorList>
            <person name="Cao J."/>
        </authorList>
    </citation>
    <scope>NUCLEOTIDE SEQUENCE [LARGE SCALE GENOMIC DNA]</scope>
    <source>
        <strain evidence="4 5">M3B</strain>
    </source>
</reference>
<evidence type="ECO:0000256" key="1">
    <source>
        <dbReference type="SAM" id="Coils"/>
    </source>
</evidence>
<comment type="caution">
    <text evidence="4">The sequence shown here is derived from an EMBL/GenBank/DDBJ whole genome shotgun (WGS) entry which is preliminary data.</text>
</comment>
<keyword evidence="2" id="KW-0472">Membrane</keyword>
<feature type="coiled-coil region" evidence="1">
    <location>
        <begin position="178"/>
        <end position="238"/>
    </location>
</feature>
<feature type="transmembrane region" description="Helical" evidence="2">
    <location>
        <begin position="422"/>
        <end position="445"/>
    </location>
</feature>
<feature type="transmembrane region" description="Helical" evidence="2">
    <location>
        <begin position="484"/>
        <end position="504"/>
    </location>
</feature>
<evidence type="ECO:0000256" key="2">
    <source>
        <dbReference type="SAM" id="Phobius"/>
    </source>
</evidence>
<dbReference type="InterPro" id="IPR032807">
    <property type="entry name" value="GNVR"/>
</dbReference>
<dbReference type="OrthoDB" id="9795292at2"/>
<evidence type="ECO:0000313" key="4">
    <source>
        <dbReference type="EMBL" id="PHQ26368.1"/>
    </source>
</evidence>
<dbReference type="PANTHER" id="PTHR32309">
    <property type="entry name" value="TYROSINE-PROTEIN KINASE"/>
    <property type="match status" value="1"/>
</dbReference>
<keyword evidence="2" id="KW-0812">Transmembrane</keyword>
<feature type="coiled-coil region" evidence="1">
    <location>
        <begin position="335"/>
        <end position="369"/>
    </location>
</feature>
<feature type="domain" description="Tyrosine-protein kinase G-rich" evidence="3">
    <location>
        <begin position="368"/>
        <end position="440"/>
    </location>
</feature>